<reference evidence="2" key="1">
    <citation type="journal article" date="2023" name="Front. Plant Sci.">
        <title>Chromosomal-level genome assembly of Melastoma candidum provides insights into trichome evolution.</title>
        <authorList>
            <person name="Zhong Y."/>
            <person name="Wu W."/>
            <person name="Sun C."/>
            <person name="Zou P."/>
            <person name="Liu Y."/>
            <person name="Dai S."/>
            <person name="Zhou R."/>
        </authorList>
    </citation>
    <scope>NUCLEOTIDE SEQUENCE [LARGE SCALE GENOMIC DNA]</scope>
</reference>
<gene>
    <name evidence="1" type="ORF">MLD38_004640</name>
</gene>
<protein>
    <submittedName>
        <fullName evidence="1">Uncharacterized protein</fullName>
    </submittedName>
</protein>
<comment type="caution">
    <text evidence="1">The sequence shown here is derived from an EMBL/GenBank/DDBJ whole genome shotgun (WGS) entry which is preliminary data.</text>
</comment>
<organism evidence="1 2">
    <name type="scientific">Melastoma candidum</name>
    <dbReference type="NCBI Taxonomy" id="119954"/>
    <lineage>
        <taxon>Eukaryota</taxon>
        <taxon>Viridiplantae</taxon>
        <taxon>Streptophyta</taxon>
        <taxon>Embryophyta</taxon>
        <taxon>Tracheophyta</taxon>
        <taxon>Spermatophyta</taxon>
        <taxon>Magnoliopsida</taxon>
        <taxon>eudicotyledons</taxon>
        <taxon>Gunneridae</taxon>
        <taxon>Pentapetalae</taxon>
        <taxon>rosids</taxon>
        <taxon>malvids</taxon>
        <taxon>Myrtales</taxon>
        <taxon>Melastomataceae</taxon>
        <taxon>Melastomatoideae</taxon>
        <taxon>Melastomateae</taxon>
        <taxon>Melastoma</taxon>
    </lineage>
</organism>
<name>A0ACB9SB02_9MYRT</name>
<accession>A0ACB9SB02</accession>
<dbReference type="Proteomes" id="UP001057402">
    <property type="component" value="Chromosome 2"/>
</dbReference>
<keyword evidence="2" id="KW-1185">Reference proteome</keyword>
<dbReference type="EMBL" id="CM042881">
    <property type="protein sequence ID" value="KAI4386733.1"/>
    <property type="molecule type" value="Genomic_DNA"/>
</dbReference>
<proteinExistence type="predicted"/>
<evidence type="ECO:0000313" key="2">
    <source>
        <dbReference type="Proteomes" id="UP001057402"/>
    </source>
</evidence>
<evidence type="ECO:0000313" key="1">
    <source>
        <dbReference type="EMBL" id="KAI4386733.1"/>
    </source>
</evidence>
<sequence>MGPTKGPSRNILLGLGPCSGKIKNLVGTRKSGPSDALTSDKKNPRKSNHRGNLLEPFAPFPFGLVQSRWEILRVFRLESQQRRLTRFPFPALAGISISISFASGRRINPREESIMDSGLKETTGKAATSSSSLGDGVNEAADFQV</sequence>